<feature type="region of interest" description="Disordered" evidence="1">
    <location>
        <begin position="724"/>
        <end position="759"/>
    </location>
</feature>
<dbReference type="SUPFAM" id="SSF52540">
    <property type="entry name" value="P-loop containing nucleoside triphosphate hydrolases"/>
    <property type="match status" value="1"/>
</dbReference>
<dbReference type="InterPro" id="IPR027417">
    <property type="entry name" value="P-loop_NTPase"/>
</dbReference>
<dbReference type="Proteomes" id="UP001275440">
    <property type="component" value="Unassembled WGS sequence"/>
</dbReference>
<feature type="compositionally biased region" description="Basic and acidic residues" evidence="1">
    <location>
        <begin position="724"/>
        <end position="736"/>
    </location>
</feature>
<proteinExistence type="predicted"/>
<name>A0ABU3WQX1_9NOCA</name>
<evidence type="ECO:0000256" key="1">
    <source>
        <dbReference type="SAM" id="MobiDB-lite"/>
    </source>
</evidence>
<sequence length="759" mass="82309">MVLRPGRALSSSSEFPSRIPSPSARKRPNVTNATSALRAHQSRNSKEYKRISPEGFVQSAKELVALGWHPIPLSGPVGKVCGPRGVQGREGVDVSDESTFREWADKWAVTDDGLNLGTRMPVGVIALDVDCYGNKPGAETMAACVEEWGHLPPTWSITARKDGSSKLLYRVPDDWEGRGILGPGVEVLQRHHRYAVVPPSLHDVGPVKVYGPDGEERERLPRPEELPMLPEAWCDSLHKFRQNVSRDRTADPDELLASFPDGLMTDAVQKAMQKVLEAISSRTGRHDALNDRLLELLRLGWGGATGVPLAVDVLKTAFVQGLGAERGVATAQSEFARSLKGAAEIVAAAGPSVAHAFQPGGVWHSDSRWVSAPEGGGVLRRGMRDPAGDEPPILRFATVSARDLAQAVPPMEWLVRGVWPRKSFGPMGGEKKTLKTYNLLAIALAVAGGAELFGEFEVESPGPVIYYVGEGGRAPFQRRAQAIARAYGVDLADLPLHAVFEVGSLDSPEFTDALKRNLDAVQPELVILDPLYAFHPAGVEAQNLYERGRMLAELSAQTANETALIVADHFRKSGAADLDLDSIAQSGMGQWADSWILQKHRETAHLDSGTYRLAVEFGSRQWGGSRWELDWQLASAEQVENGDEGDAAIGWEIRRADGNTGDRKKVRTRGGSGKRSEILEVVNASPFTYTKTQLIDAVGGNKSAVRAAIQELEDARQLVVKDMSAREGAREVERPRYGPGPGSTFKMGSFSGTSRDDDA</sequence>
<protein>
    <submittedName>
        <fullName evidence="3">AAA family ATPase</fullName>
    </submittedName>
</protein>
<feature type="region of interest" description="Disordered" evidence="1">
    <location>
        <begin position="1"/>
        <end position="51"/>
    </location>
</feature>
<feature type="compositionally biased region" description="Low complexity" evidence="1">
    <location>
        <begin position="10"/>
        <end position="23"/>
    </location>
</feature>
<dbReference type="Pfam" id="PF09250">
    <property type="entry name" value="Prim-Pol"/>
    <property type="match status" value="1"/>
</dbReference>
<organism evidence="3 4">
    <name type="scientific">Rhodococcus zopfii</name>
    <dbReference type="NCBI Taxonomy" id="43772"/>
    <lineage>
        <taxon>Bacteria</taxon>
        <taxon>Bacillati</taxon>
        <taxon>Actinomycetota</taxon>
        <taxon>Actinomycetes</taxon>
        <taxon>Mycobacteriales</taxon>
        <taxon>Nocardiaceae</taxon>
        <taxon>Rhodococcus</taxon>
    </lineage>
</organism>
<evidence type="ECO:0000259" key="2">
    <source>
        <dbReference type="SMART" id="SM00943"/>
    </source>
</evidence>
<comment type="caution">
    <text evidence="3">The sequence shown here is derived from an EMBL/GenBank/DDBJ whole genome shotgun (WGS) entry which is preliminary data.</text>
</comment>
<dbReference type="Gene3D" id="3.40.50.300">
    <property type="entry name" value="P-loop containing nucleotide triphosphate hydrolases"/>
    <property type="match status" value="1"/>
</dbReference>
<gene>
    <name evidence="3" type="ORF">F8M49_15640</name>
</gene>
<dbReference type="SMART" id="SM00943">
    <property type="entry name" value="Prim-Pol"/>
    <property type="match status" value="1"/>
</dbReference>
<evidence type="ECO:0000313" key="4">
    <source>
        <dbReference type="Proteomes" id="UP001275440"/>
    </source>
</evidence>
<dbReference type="Pfam" id="PF13481">
    <property type="entry name" value="AAA_25"/>
    <property type="match status" value="1"/>
</dbReference>
<dbReference type="InterPro" id="IPR015330">
    <property type="entry name" value="DNA_primase/pol_bifunc_N"/>
</dbReference>
<keyword evidence="4" id="KW-1185">Reference proteome</keyword>
<reference evidence="3 4" key="1">
    <citation type="submission" date="2019-10" db="EMBL/GenBank/DDBJ databases">
        <title>Draft Genome Assembly of Rhodococcus zopfii DSM44189.</title>
        <authorList>
            <person name="Sutton J.M."/>
            <person name="Akob D.M."/>
            <person name="Bushman T.J."/>
        </authorList>
    </citation>
    <scope>NUCLEOTIDE SEQUENCE [LARGE SCALE GENOMIC DNA]</scope>
    <source>
        <strain evidence="3 4">DSM 44189</strain>
    </source>
</reference>
<evidence type="ECO:0000313" key="3">
    <source>
        <dbReference type="EMBL" id="MDV2476400.1"/>
    </source>
</evidence>
<accession>A0ABU3WQX1</accession>
<feature type="domain" description="DNA primase/polymerase bifunctional N-terminal" evidence="2">
    <location>
        <begin position="60"/>
        <end position="226"/>
    </location>
</feature>
<dbReference type="EMBL" id="WBMO01000001">
    <property type="protein sequence ID" value="MDV2476400.1"/>
    <property type="molecule type" value="Genomic_DNA"/>
</dbReference>